<dbReference type="GO" id="GO:0004413">
    <property type="term" value="F:homoserine kinase activity"/>
    <property type="evidence" value="ECO:0007669"/>
    <property type="project" value="TreeGrafter"/>
</dbReference>
<dbReference type="AlphaFoldDB" id="A0A556QGH5"/>
<feature type="domain" description="Aminoglycoside phosphotransferase" evidence="2">
    <location>
        <begin position="52"/>
        <end position="284"/>
    </location>
</feature>
<evidence type="ECO:0000256" key="1">
    <source>
        <dbReference type="ARBA" id="ARBA00038240"/>
    </source>
</evidence>
<dbReference type="InterPro" id="IPR050249">
    <property type="entry name" value="Pseudomonas-type_ThrB"/>
</dbReference>
<evidence type="ECO:0000259" key="2">
    <source>
        <dbReference type="Pfam" id="PF01636"/>
    </source>
</evidence>
<comment type="caution">
    <text evidence="3">The sequence shown here is derived from an EMBL/GenBank/DDBJ whole genome shotgun (WGS) entry which is preliminary data.</text>
</comment>
<evidence type="ECO:0000313" key="3">
    <source>
        <dbReference type="EMBL" id="TSJ75734.1"/>
    </source>
</evidence>
<evidence type="ECO:0000313" key="4">
    <source>
        <dbReference type="Proteomes" id="UP000315648"/>
    </source>
</evidence>
<dbReference type="Pfam" id="PF01636">
    <property type="entry name" value="APH"/>
    <property type="match status" value="1"/>
</dbReference>
<dbReference type="PANTHER" id="PTHR21064">
    <property type="entry name" value="AMINOGLYCOSIDE PHOSPHOTRANSFERASE DOMAIN-CONTAINING PROTEIN-RELATED"/>
    <property type="match status" value="1"/>
</dbReference>
<dbReference type="Gene3D" id="3.90.1200.10">
    <property type="match status" value="1"/>
</dbReference>
<dbReference type="GO" id="GO:0009088">
    <property type="term" value="P:threonine biosynthetic process"/>
    <property type="evidence" value="ECO:0007669"/>
    <property type="project" value="TreeGrafter"/>
</dbReference>
<protein>
    <submittedName>
        <fullName evidence="3">Phosphotransferase</fullName>
    </submittedName>
</protein>
<dbReference type="InterPro" id="IPR011009">
    <property type="entry name" value="Kinase-like_dom_sf"/>
</dbReference>
<dbReference type="RefSeq" id="WP_144354007.1">
    <property type="nucleotide sequence ID" value="NZ_CBCRVV010000004.1"/>
</dbReference>
<dbReference type="Proteomes" id="UP000315648">
    <property type="component" value="Unassembled WGS sequence"/>
</dbReference>
<comment type="similarity">
    <text evidence="1">Belongs to the pseudomonas-type ThrB family.</text>
</comment>
<organism evidence="3 4">
    <name type="scientific">Rariglobus hedericola</name>
    <dbReference type="NCBI Taxonomy" id="2597822"/>
    <lineage>
        <taxon>Bacteria</taxon>
        <taxon>Pseudomonadati</taxon>
        <taxon>Verrucomicrobiota</taxon>
        <taxon>Opitutia</taxon>
        <taxon>Opitutales</taxon>
        <taxon>Opitutaceae</taxon>
        <taxon>Rariglobus</taxon>
    </lineage>
</organism>
<name>A0A556QGH5_9BACT</name>
<dbReference type="SUPFAM" id="SSF56112">
    <property type="entry name" value="Protein kinase-like (PK-like)"/>
    <property type="match status" value="1"/>
</dbReference>
<sequence>MSSALKTPITPAAFSALPTRAQLRRVEQLARQALPLFGLHPASAIKLLNYSENATWLITPPSGPRRVLRINRPGYHPRNYIATELSWVRALKRDTSILTAEPLPGLDGELVQHVWHPAVPEPRHCVLMTFVEGTEPDDTNRLASFALLGEVTAQLHRHAAGWKPDHPILRERWDFDTMVGPSGHWGRWENGLGMTPAKKKHLARVLPVIRRRVDKIGYDRARFGLIHADLRAANLLVHDGQVAVIDFDDCGHSWFIYDLAAALSFIETHPDVPAYIDAWLGGYTRQRRLSKQEIAEIPTFIMLRRMLLVAWIGSHADTAQAQAMGPKYTTDTCDLADAYLSRFN</sequence>
<dbReference type="EMBL" id="VMBG01000003">
    <property type="protein sequence ID" value="TSJ75734.1"/>
    <property type="molecule type" value="Genomic_DNA"/>
</dbReference>
<accession>A0A556QGH5</accession>
<dbReference type="PANTHER" id="PTHR21064:SF6">
    <property type="entry name" value="AMINOGLYCOSIDE PHOSPHOTRANSFERASE DOMAIN-CONTAINING PROTEIN"/>
    <property type="match status" value="1"/>
</dbReference>
<reference evidence="3 4" key="1">
    <citation type="submission" date="2019-07" db="EMBL/GenBank/DDBJ databases">
        <title>Description of 53C-WASEF.</title>
        <authorList>
            <person name="Pitt A."/>
            <person name="Hahn M.W."/>
        </authorList>
    </citation>
    <scope>NUCLEOTIDE SEQUENCE [LARGE SCALE GENOMIC DNA]</scope>
    <source>
        <strain evidence="3 4">53C-WASEF</strain>
    </source>
</reference>
<dbReference type="InterPro" id="IPR002575">
    <property type="entry name" value="Aminoglycoside_PTrfase"/>
</dbReference>
<proteinExistence type="inferred from homology"/>
<dbReference type="OrthoDB" id="4030632at2"/>
<keyword evidence="4" id="KW-1185">Reference proteome</keyword>
<gene>
    <name evidence="3" type="ORF">FPL22_15820</name>
</gene>
<keyword evidence="3" id="KW-0808">Transferase</keyword>